<evidence type="ECO:0000256" key="1">
    <source>
        <dbReference type="SAM" id="MobiDB-lite"/>
    </source>
</evidence>
<feature type="region of interest" description="Disordered" evidence="1">
    <location>
        <begin position="1"/>
        <end position="44"/>
    </location>
</feature>
<reference evidence="2 3" key="1">
    <citation type="submission" date="2023-05" db="EMBL/GenBank/DDBJ databases">
        <title>B98-5 Cell Line De Novo Hybrid Assembly: An Optical Mapping Approach.</title>
        <authorList>
            <person name="Kananen K."/>
            <person name="Auerbach J.A."/>
            <person name="Kautto E."/>
            <person name="Blachly J.S."/>
        </authorList>
    </citation>
    <scope>NUCLEOTIDE SEQUENCE [LARGE SCALE GENOMIC DNA]</scope>
    <source>
        <strain evidence="2">B95-8</strain>
        <tissue evidence="2">Cell line</tissue>
    </source>
</reference>
<name>A0ABQ9UCX5_SAGOE</name>
<evidence type="ECO:0000313" key="3">
    <source>
        <dbReference type="Proteomes" id="UP001266305"/>
    </source>
</evidence>
<comment type="caution">
    <text evidence="2">The sequence shown here is derived from an EMBL/GenBank/DDBJ whole genome shotgun (WGS) entry which is preliminary data.</text>
</comment>
<keyword evidence="3" id="KW-1185">Reference proteome</keyword>
<protein>
    <submittedName>
        <fullName evidence="2">Uncharacterized protein</fullName>
    </submittedName>
</protein>
<feature type="region of interest" description="Disordered" evidence="1">
    <location>
        <begin position="96"/>
        <end position="122"/>
    </location>
</feature>
<gene>
    <name evidence="2" type="ORF">P7K49_028216</name>
</gene>
<dbReference type="Proteomes" id="UP001266305">
    <property type="component" value="Unassembled WGS sequence"/>
</dbReference>
<organism evidence="2 3">
    <name type="scientific">Saguinus oedipus</name>
    <name type="common">Cotton-top tamarin</name>
    <name type="synonym">Oedipomidas oedipus</name>
    <dbReference type="NCBI Taxonomy" id="9490"/>
    <lineage>
        <taxon>Eukaryota</taxon>
        <taxon>Metazoa</taxon>
        <taxon>Chordata</taxon>
        <taxon>Craniata</taxon>
        <taxon>Vertebrata</taxon>
        <taxon>Euteleostomi</taxon>
        <taxon>Mammalia</taxon>
        <taxon>Eutheria</taxon>
        <taxon>Euarchontoglires</taxon>
        <taxon>Primates</taxon>
        <taxon>Haplorrhini</taxon>
        <taxon>Platyrrhini</taxon>
        <taxon>Cebidae</taxon>
        <taxon>Callitrichinae</taxon>
        <taxon>Saguinus</taxon>
    </lineage>
</organism>
<feature type="compositionally biased region" description="Basic residues" evidence="1">
    <location>
        <begin position="215"/>
        <end position="232"/>
    </location>
</feature>
<accession>A0ABQ9UCX5</accession>
<feature type="compositionally biased region" description="Pro residues" evidence="1">
    <location>
        <begin position="17"/>
        <end position="27"/>
    </location>
</feature>
<sequence length="260" mass="27729">MVSVLPIPQNSAASTGRPPPPPPPPRLNPGSLQISAPPPRTRPALDQGWAQRRRLLLGCASWLGWDFLPPAHGNKTTLQQALRAWQLSGRARGTAMGSVLSSDSGKSAPASATPRALEHSGDPQLPVMSFDCSVCLEVLHRPCQGIPVRPHPCGGLGRAKEGDGRQLLRNCCREKPGPENATLLRCLLPKPRHGSRPAPGLANPGGCSWLENKRPPGHGKKTSARYKARAPAKRSYPAELGGMGCASPCPRNLDQERKPT</sequence>
<proteinExistence type="predicted"/>
<evidence type="ECO:0000313" key="2">
    <source>
        <dbReference type="EMBL" id="KAK2094478.1"/>
    </source>
</evidence>
<dbReference type="EMBL" id="JASSZA010000014">
    <property type="protein sequence ID" value="KAK2094478.1"/>
    <property type="molecule type" value="Genomic_DNA"/>
</dbReference>
<feature type="region of interest" description="Disordered" evidence="1">
    <location>
        <begin position="194"/>
        <end position="260"/>
    </location>
</feature>